<evidence type="ECO:0000256" key="1">
    <source>
        <dbReference type="SAM" id="MobiDB-lite"/>
    </source>
</evidence>
<reference evidence="2" key="1">
    <citation type="submission" date="2023-07" db="EMBL/GenBank/DDBJ databases">
        <title>Gilvimarinus algae sp. nov., isolated from the surface of Kelp.</title>
        <authorList>
            <person name="Sun Y.Y."/>
            <person name="Gong Y."/>
            <person name="Du Z.J."/>
        </authorList>
    </citation>
    <scope>NUCLEOTIDE SEQUENCE</scope>
    <source>
        <strain evidence="2">SDUM040014</strain>
    </source>
</reference>
<evidence type="ECO:0000313" key="3">
    <source>
        <dbReference type="Proteomes" id="UP001168380"/>
    </source>
</evidence>
<dbReference type="Proteomes" id="UP001168380">
    <property type="component" value="Unassembled WGS sequence"/>
</dbReference>
<accession>A0ABT8THI2</accession>
<sequence length="65" mass="7712">MTVDHDDDNFTDDEGDSAGQAEALPSNTKDSNQRQLEMRRRLEDRLERRRLRDELGCDDLWELDF</sequence>
<evidence type="ECO:0000313" key="2">
    <source>
        <dbReference type="EMBL" id="MDO3383555.1"/>
    </source>
</evidence>
<protein>
    <submittedName>
        <fullName evidence="2">Uncharacterized protein</fullName>
    </submittedName>
</protein>
<comment type="caution">
    <text evidence="2">The sequence shown here is derived from an EMBL/GenBank/DDBJ whole genome shotgun (WGS) entry which is preliminary data.</text>
</comment>
<dbReference type="RefSeq" id="WP_302714395.1">
    <property type="nucleotide sequence ID" value="NZ_JAULRT010000062.1"/>
</dbReference>
<feature type="compositionally biased region" description="Acidic residues" evidence="1">
    <location>
        <begin position="1"/>
        <end position="16"/>
    </location>
</feature>
<dbReference type="InterPro" id="IPR058059">
    <property type="entry name" value="PA3496-like"/>
</dbReference>
<dbReference type="EMBL" id="JAULRT010000062">
    <property type="protein sequence ID" value="MDO3383555.1"/>
    <property type="molecule type" value="Genomic_DNA"/>
</dbReference>
<gene>
    <name evidence="2" type="ORF">QWI16_15345</name>
</gene>
<keyword evidence="3" id="KW-1185">Reference proteome</keyword>
<dbReference type="NCBIfam" id="NF046101">
    <property type="entry name" value="PA3496_fam"/>
    <property type="match status" value="1"/>
</dbReference>
<proteinExistence type="predicted"/>
<feature type="region of interest" description="Disordered" evidence="1">
    <location>
        <begin position="1"/>
        <end position="36"/>
    </location>
</feature>
<organism evidence="2 3">
    <name type="scientific">Gilvimarinus algae</name>
    <dbReference type="NCBI Taxonomy" id="3058037"/>
    <lineage>
        <taxon>Bacteria</taxon>
        <taxon>Pseudomonadati</taxon>
        <taxon>Pseudomonadota</taxon>
        <taxon>Gammaproteobacteria</taxon>
        <taxon>Cellvibrionales</taxon>
        <taxon>Cellvibrionaceae</taxon>
        <taxon>Gilvimarinus</taxon>
    </lineage>
</organism>
<name>A0ABT8THI2_9GAMM</name>